<accession>A0A511CWE7</accession>
<proteinExistence type="predicted"/>
<dbReference type="Proteomes" id="UP000321328">
    <property type="component" value="Unassembled WGS sequence"/>
</dbReference>
<protein>
    <recommendedName>
        <fullName evidence="3">Asp23/Gls24 family envelope stress response protein</fullName>
    </recommendedName>
</protein>
<sequence>MAVTPKPEVEPTGRPVEPLPCGRDAARVWDHAAAGRLDAHELGCPHCTTAVADARGLLRLVRPMAIEPMVPPPSLLQRVVGAVLIERSGRDELTLQSPHGPASLSRVAAAAVLRHVVDGMDGVRARSCRIGQPEPGAVHVAMTVTARFGTDLVAVAARLRRLVIAAGEQVLGLSVRRMDIEVVDVFDVPEPGVVR</sequence>
<dbReference type="RefSeq" id="WP_051232788.1">
    <property type="nucleotide sequence ID" value="NZ_AUII01000008.1"/>
</dbReference>
<comment type="caution">
    <text evidence="1">The sequence shown here is derived from an EMBL/GenBank/DDBJ whole genome shotgun (WGS) entry which is preliminary data.</text>
</comment>
<organism evidence="1 2">
    <name type="scientific">Pseudonocardia asaccharolytica DSM 44247 = NBRC 16224</name>
    <dbReference type="NCBI Taxonomy" id="1123024"/>
    <lineage>
        <taxon>Bacteria</taxon>
        <taxon>Bacillati</taxon>
        <taxon>Actinomycetota</taxon>
        <taxon>Actinomycetes</taxon>
        <taxon>Pseudonocardiales</taxon>
        <taxon>Pseudonocardiaceae</taxon>
        <taxon>Pseudonocardia</taxon>
    </lineage>
</organism>
<evidence type="ECO:0000313" key="2">
    <source>
        <dbReference type="Proteomes" id="UP000321328"/>
    </source>
</evidence>
<gene>
    <name evidence="1" type="ORF">PA7_06340</name>
</gene>
<keyword evidence="2" id="KW-1185">Reference proteome</keyword>
<dbReference type="OrthoDB" id="3711227at2"/>
<dbReference type="EMBL" id="BJVI01000004">
    <property type="protein sequence ID" value="GEL16797.1"/>
    <property type="molecule type" value="Genomic_DNA"/>
</dbReference>
<name>A0A511CWE7_9PSEU</name>
<evidence type="ECO:0008006" key="3">
    <source>
        <dbReference type="Google" id="ProtNLM"/>
    </source>
</evidence>
<evidence type="ECO:0000313" key="1">
    <source>
        <dbReference type="EMBL" id="GEL16797.1"/>
    </source>
</evidence>
<reference evidence="1 2" key="1">
    <citation type="submission" date="2019-07" db="EMBL/GenBank/DDBJ databases">
        <title>Whole genome shotgun sequence of Pseudonocardia asaccharolytica NBRC 16224.</title>
        <authorList>
            <person name="Hosoyama A."/>
            <person name="Uohara A."/>
            <person name="Ohji S."/>
            <person name="Ichikawa N."/>
        </authorList>
    </citation>
    <scope>NUCLEOTIDE SEQUENCE [LARGE SCALE GENOMIC DNA]</scope>
    <source>
        <strain evidence="1 2">NBRC 16224</strain>
    </source>
</reference>
<dbReference type="STRING" id="1123024.GCA_000423625_02210"/>
<dbReference type="AlphaFoldDB" id="A0A511CWE7"/>